<evidence type="ECO:0000313" key="6">
    <source>
        <dbReference type="EMBL" id="SHK81566.1"/>
    </source>
</evidence>
<dbReference type="PANTHER" id="PTHR43094:SF1">
    <property type="entry name" value="AMINOTRANSFERASE CLASS-III"/>
    <property type="match status" value="1"/>
</dbReference>
<dbReference type="InterPro" id="IPR049704">
    <property type="entry name" value="Aminotrans_3_PPA_site"/>
</dbReference>
<evidence type="ECO:0000256" key="1">
    <source>
        <dbReference type="ARBA" id="ARBA00001933"/>
    </source>
</evidence>
<dbReference type="Gene3D" id="3.40.640.10">
    <property type="entry name" value="Type I PLP-dependent aspartate aminotransferase-like (Major domain)"/>
    <property type="match status" value="1"/>
</dbReference>
<evidence type="ECO:0000256" key="3">
    <source>
        <dbReference type="ARBA" id="ARBA00022576"/>
    </source>
</evidence>
<evidence type="ECO:0000256" key="2">
    <source>
        <dbReference type="ARBA" id="ARBA00008954"/>
    </source>
</evidence>
<sequence length="448" mass="48241">MSSNALFYLTSNDMPLVSHADGIYIWDTTGRRYIDACSGAITCNVGHNHPTVKRAMVEQLDKVAFSYRTQFESQVALDLANRLVGLTDGELDKVFFVGSGSEAVESAIKLAVQYFVAKGQPERSKFVSLRPSYHGSTMGALGLTGYEPLEAPYRSITIGSVKVPSPDLYRYQETSVEEHIALVLEQTENAFLAAGPETIAALALEPVGGASTGGRMVTKAYMEGLRALCDRYGCLLIMDEVLSGMGRTGAWFAYQHFGVAPDIMALAKGLGSGYYPVAAMMARQELVDEVSRSGGFMHGHTYAGNPLACATGLAVIGVMDSEQLVSNAVKQGAYLRQQLDQLALKYDCIGNVRGVGLLQGVELVQDKASKQPFPASFNAFDKLTALAKVRGLLIYPRRCLNGLEGDHVLITPPLTVTAADIDDIIALLDNSLAAFEQVALELEQEVCS</sequence>
<dbReference type="InterPro" id="IPR015421">
    <property type="entry name" value="PyrdxlP-dep_Trfase_major"/>
</dbReference>
<gene>
    <name evidence="6" type="ORF">SAMN05216369_3231</name>
</gene>
<dbReference type="InterPro" id="IPR005814">
    <property type="entry name" value="Aminotrans_3"/>
</dbReference>
<dbReference type="AlphaFoldDB" id="A0A1M6VK07"/>
<dbReference type="SUPFAM" id="SSF53383">
    <property type="entry name" value="PLP-dependent transferases"/>
    <property type="match status" value="1"/>
</dbReference>
<dbReference type="OrthoDB" id="9801052at2"/>
<dbReference type="PROSITE" id="PS00600">
    <property type="entry name" value="AA_TRANSFER_CLASS_3"/>
    <property type="match status" value="1"/>
</dbReference>
<dbReference type="Gene3D" id="3.90.1150.10">
    <property type="entry name" value="Aspartate Aminotransferase, domain 1"/>
    <property type="match status" value="1"/>
</dbReference>
<dbReference type="RefSeq" id="WP_072799371.1">
    <property type="nucleotide sequence ID" value="NZ_FRAQ01000004.1"/>
</dbReference>
<organism evidence="6 7">
    <name type="scientific">Marinobacter antarcticus</name>
    <dbReference type="NCBI Taxonomy" id="564117"/>
    <lineage>
        <taxon>Bacteria</taxon>
        <taxon>Pseudomonadati</taxon>
        <taxon>Pseudomonadota</taxon>
        <taxon>Gammaproteobacteria</taxon>
        <taxon>Pseudomonadales</taxon>
        <taxon>Marinobacteraceae</taxon>
        <taxon>Marinobacter</taxon>
    </lineage>
</organism>
<name>A0A1M6VK07_9GAMM</name>
<accession>A0A1M6VK07</accession>
<keyword evidence="4 5" id="KW-0663">Pyridoxal phosphate</keyword>
<evidence type="ECO:0000256" key="5">
    <source>
        <dbReference type="RuleBase" id="RU003560"/>
    </source>
</evidence>
<evidence type="ECO:0000313" key="7">
    <source>
        <dbReference type="Proteomes" id="UP000184497"/>
    </source>
</evidence>
<dbReference type="CDD" id="cd00610">
    <property type="entry name" value="OAT_like"/>
    <property type="match status" value="1"/>
</dbReference>
<dbReference type="EMBL" id="FRAQ01000004">
    <property type="protein sequence ID" value="SHK81566.1"/>
    <property type="molecule type" value="Genomic_DNA"/>
</dbReference>
<dbReference type="Pfam" id="PF00202">
    <property type="entry name" value="Aminotran_3"/>
    <property type="match status" value="1"/>
</dbReference>
<dbReference type="GO" id="GO:0030170">
    <property type="term" value="F:pyridoxal phosphate binding"/>
    <property type="evidence" value="ECO:0007669"/>
    <property type="project" value="InterPro"/>
</dbReference>
<evidence type="ECO:0000256" key="4">
    <source>
        <dbReference type="ARBA" id="ARBA00022898"/>
    </source>
</evidence>
<dbReference type="InterPro" id="IPR015422">
    <property type="entry name" value="PyrdxlP-dep_Trfase_small"/>
</dbReference>
<keyword evidence="3 6" id="KW-0032">Aminotransferase</keyword>
<dbReference type="GO" id="GO:0008483">
    <property type="term" value="F:transaminase activity"/>
    <property type="evidence" value="ECO:0007669"/>
    <property type="project" value="UniProtKB-KW"/>
</dbReference>
<comment type="similarity">
    <text evidence="2 5">Belongs to the class-III pyridoxal-phosphate-dependent aminotransferase family.</text>
</comment>
<protein>
    <submittedName>
        <fullName evidence="6">Adenosylmethionine-8-amino-7-oxononanoate aminotransferase</fullName>
    </submittedName>
</protein>
<dbReference type="STRING" id="564117.SAMN05216369_3231"/>
<keyword evidence="6" id="KW-0808">Transferase</keyword>
<proteinExistence type="inferred from homology"/>
<dbReference type="FunFam" id="3.40.640.10:FF:000004">
    <property type="entry name" value="Acetylornithine aminotransferase"/>
    <property type="match status" value="1"/>
</dbReference>
<dbReference type="Proteomes" id="UP000184497">
    <property type="component" value="Unassembled WGS sequence"/>
</dbReference>
<dbReference type="PANTHER" id="PTHR43094">
    <property type="entry name" value="AMINOTRANSFERASE"/>
    <property type="match status" value="1"/>
</dbReference>
<reference evidence="7" key="1">
    <citation type="submission" date="2016-11" db="EMBL/GenBank/DDBJ databases">
        <authorList>
            <person name="Varghese N."/>
            <person name="Submissions S."/>
        </authorList>
    </citation>
    <scope>NUCLEOTIDE SEQUENCE [LARGE SCALE GENOMIC DNA]</scope>
    <source>
        <strain evidence="7">CGMCC 1.10835</strain>
    </source>
</reference>
<comment type="cofactor">
    <cofactor evidence="1">
        <name>pyridoxal 5'-phosphate</name>
        <dbReference type="ChEBI" id="CHEBI:597326"/>
    </cofactor>
</comment>
<keyword evidence="7" id="KW-1185">Reference proteome</keyword>
<dbReference type="InterPro" id="IPR015424">
    <property type="entry name" value="PyrdxlP-dep_Trfase"/>
</dbReference>